<evidence type="ECO:0000259" key="2">
    <source>
        <dbReference type="Pfam" id="PF13472"/>
    </source>
</evidence>
<dbReference type="SUPFAM" id="SSF50969">
    <property type="entry name" value="YVTN repeat-like/Quinoprotein amine dehydrogenase"/>
    <property type="match status" value="1"/>
</dbReference>
<dbReference type="InterPro" id="IPR013830">
    <property type="entry name" value="SGNH_hydro"/>
</dbReference>
<feature type="domain" description="SGNH hydrolase-type esterase" evidence="2">
    <location>
        <begin position="967"/>
        <end position="1208"/>
    </location>
</feature>
<sequence>MPLISATEASAEPVTPPAQAATPPPADDPAAVEPGQRDALLGKGWQQSRDRLWTTSSDMTGFHILVAEASTGYQWRTAASLSEPGIETDAWIGNACVTESGKRAVVVYAPRTYTNKETLGGRGGFTAVVDLDSGVVDRLALRTSLAYFNPGCGAGEKASLTQEGDLDLGRTRIHVLDAATGRTETPVEIPGQLTSPVPTRDGLVGADDNALVEIDRKGKRRLIAESAGVPFNVGTDASGAVVFMEHVGSTARARRSVITGESGKRRVATRTLASGGLDDFGLRRAASGKIFITGEPKTVETLPATTARLDAPVDATVSTRGEAAVTSVERVGNPDPRVTPADPLSAPEVSIEALSLKTRKPLKFTVDPDDAITPRSADTSDPGGYCSVPRNDPRVQVYQPKPKQVEWAVNMAVKNKLTVNRPAGWNNNGLSQSYTPQGLFPPYTLTGTGGAVPAQIMLGILGQESNLWQASAHVMPGEFGNPLIGNYYGIDEEGKSSDWRIDWSKADCGYGVSQMTDGMRKSAHSRDGEIALDPVRQRAIGTDYAAAIAAGMQVIQIKWNQLQSYGVTVNNNDPSKIENWFFATWAYNSGFNAPGREGTNGAWGLGWGNNPANPRYPAGRGKFGSSPHHFATPQRYPYPEKVLGFAANPPSIFEDPATEVPFFRPAWWSGDEGNEEQAGSAKYNRHNAIPEQSQFCGAANDCQWGRLFTPDYGGDGTPGWNVIGEPAGPCAHRTVSGKYDLKCWWHSPAAWKGNCPQQCGNEFIRYDWPAYAAEPENGKSYPPACGKAGLPAGLRIIDDVPNSVPSVRVPSCAGDNNHGTFDLSFNGGSDGETSKIDFHQIGGGFGAHYWFSHTRSADPQLHITGKWSWNQPINGWARVFVHIPDHKTHTRQARYRIDLGNGKFRERVIPTRIRENKWVSLGAFPFAGKPGVTLRNVTIDGKGLDAVAWDAAAVLPLSGKPKEIIAALGDSYSSGEGASQLNGADYDRETDLFGNNKDLRNACHRSRFAWSRQMALKDSAVSVYGRTEAMDSDIDYRLVACSGARTHNILPYGQQNALGRTSEGQYGEVPQLESGFVDEDTTLVTLSIGGNDSRFADVIKFCVMASTKCQNNTMDGDSEKLEVALPKHITGPVSISLRQTITQIWLKAPNAQIVLVGYPTLIEGSCVFGIDSAEVPWLKDIAQLLAQQMQAAVDERASVTIPVHFANPELEFRGKGVCAEPELIHGIVTQLTPGDDPVFKYSDTHGIVSAQGFHPKISGASAYARVVERTLRSINK</sequence>
<organism evidence="3 4">
    <name type="scientific">Actinoplanes subglobosus</name>
    <dbReference type="NCBI Taxonomy" id="1547892"/>
    <lineage>
        <taxon>Bacteria</taxon>
        <taxon>Bacillati</taxon>
        <taxon>Actinomycetota</taxon>
        <taxon>Actinomycetes</taxon>
        <taxon>Micromonosporales</taxon>
        <taxon>Micromonosporaceae</taxon>
        <taxon>Actinoplanes</taxon>
    </lineage>
</organism>
<evidence type="ECO:0000313" key="3">
    <source>
        <dbReference type="EMBL" id="MFC4063976.1"/>
    </source>
</evidence>
<dbReference type="InterPro" id="IPR011044">
    <property type="entry name" value="Quino_amine_DH_bsu"/>
</dbReference>
<dbReference type="EMBL" id="JBHSBL010000004">
    <property type="protein sequence ID" value="MFC4063976.1"/>
    <property type="molecule type" value="Genomic_DNA"/>
</dbReference>
<reference evidence="4" key="1">
    <citation type="journal article" date="2019" name="Int. J. Syst. Evol. Microbiol.">
        <title>The Global Catalogue of Microorganisms (GCM) 10K type strain sequencing project: providing services to taxonomists for standard genome sequencing and annotation.</title>
        <authorList>
            <consortium name="The Broad Institute Genomics Platform"/>
            <consortium name="The Broad Institute Genome Sequencing Center for Infectious Disease"/>
            <person name="Wu L."/>
            <person name="Ma J."/>
        </authorList>
    </citation>
    <scope>NUCLEOTIDE SEQUENCE [LARGE SCALE GENOMIC DNA]</scope>
    <source>
        <strain evidence="4">TBRC 5832</strain>
    </source>
</reference>
<name>A0ABV8IK60_9ACTN</name>
<proteinExistence type="predicted"/>
<dbReference type="Pfam" id="PF13472">
    <property type="entry name" value="Lipase_GDSL_2"/>
    <property type="match status" value="1"/>
</dbReference>
<dbReference type="PANTHER" id="PTHR37981:SF1">
    <property type="entry name" value="SGNH HYDROLASE-TYPE ESTERASE DOMAIN-CONTAINING PROTEIN"/>
    <property type="match status" value="1"/>
</dbReference>
<dbReference type="InterPro" id="IPR037460">
    <property type="entry name" value="SEST-like"/>
</dbReference>
<dbReference type="CDD" id="cd01823">
    <property type="entry name" value="SEST_like"/>
    <property type="match status" value="1"/>
</dbReference>
<comment type="caution">
    <text evidence="3">The sequence shown here is derived from an EMBL/GenBank/DDBJ whole genome shotgun (WGS) entry which is preliminary data.</text>
</comment>
<dbReference type="Gene3D" id="3.40.50.1110">
    <property type="entry name" value="SGNH hydrolase"/>
    <property type="match status" value="1"/>
</dbReference>
<dbReference type="Proteomes" id="UP001595867">
    <property type="component" value="Unassembled WGS sequence"/>
</dbReference>
<feature type="region of interest" description="Disordered" evidence="1">
    <location>
        <begin position="367"/>
        <end position="395"/>
    </location>
</feature>
<dbReference type="SUPFAM" id="SSF52266">
    <property type="entry name" value="SGNH hydrolase"/>
    <property type="match status" value="1"/>
</dbReference>
<dbReference type="RefSeq" id="WP_378065017.1">
    <property type="nucleotide sequence ID" value="NZ_JBHSBL010000004.1"/>
</dbReference>
<keyword evidence="4" id="KW-1185">Reference proteome</keyword>
<dbReference type="PANTHER" id="PTHR37981">
    <property type="entry name" value="LIPASE 2"/>
    <property type="match status" value="1"/>
</dbReference>
<evidence type="ECO:0000256" key="1">
    <source>
        <dbReference type="SAM" id="MobiDB-lite"/>
    </source>
</evidence>
<gene>
    <name evidence="3" type="ORF">ACFO0C_03470</name>
</gene>
<feature type="region of interest" description="Disordered" evidence="1">
    <location>
        <begin position="1"/>
        <end position="32"/>
    </location>
</feature>
<evidence type="ECO:0000313" key="4">
    <source>
        <dbReference type="Proteomes" id="UP001595867"/>
    </source>
</evidence>
<dbReference type="InterPro" id="IPR036514">
    <property type="entry name" value="SGNH_hydro_sf"/>
</dbReference>
<accession>A0ABV8IK60</accession>
<feature type="compositionally biased region" description="Low complexity" evidence="1">
    <location>
        <begin position="11"/>
        <end position="21"/>
    </location>
</feature>
<protein>
    <submittedName>
        <fullName evidence="3">GDSL-type esterase/lipase family protein</fullName>
    </submittedName>
</protein>